<accession>A0A7Y9RVY8</accession>
<evidence type="ECO:0000256" key="1">
    <source>
        <dbReference type="SAM" id="MobiDB-lite"/>
    </source>
</evidence>
<dbReference type="EMBL" id="JACCAC010000001">
    <property type="protein sequence ID" value="NYG55568.1"/>
    <property type="molecule type" value="Genomic_DNA"/>
</dbReference>
<evidence type="ECO:0000313" key="2">
    <source>
        <dbReference type="EMBL" id="NYG55568.1"/>
    </source>
</evidence>
<comment type="caution">
    <text evidence="2">The sequence shown here is derived from an EMBL/GenBank/DDBJ whole genome shotgun (WGS) entry which is preliminary data.</text>
</comment>
<sequence length="257" mass="24567">MDLPRTRHADVGADPAPGHRAARPGRHRATALARAVREAPVQGLPALAPRRAAVAGVGLAAAAIGAGLALPQLTGPEAGTPGTAPGTAAAPVADAVPAVQLVAGRTLWPVAPTDLEARDSRTQPAYVAGVRLRRDDDGAPGDGAASDGSQSAADGSQPATQPGSTGGRDGTGRGGSGSRGGTVGTDGTDGTDGGDGRDAAGGGGAADEPGDAGVLDPVETAVAPVRDALPSPVGDVVDGGVTLVEDTVAGTLGGILP</sequence>
<reference evidence="2 3" key="1">
    <citation type="submission" date="2020-07" db="EMBL/GenBank/DDBJ databases">
        <title>Sequencing the genomes of 1000 actinobacteria strains.</title>
        <authorList>
            <person name="Klenk H.-P."/>
        </authorList>
    </citation>
    <scope>NUCLEOTIDE SEQUENCE [LARGE SCALE GENOMIC DNA]</scope>
    <source>
        <strain evidence="2 3">DSM 24552</strain>
    </source>
</reference>
<feature type="compositionally biased region" description="Basic and acidic residues" evidence="1">
    <location>
        <begin position="1"/>
        <end position="11"/>
    </location>
</feature>
<name>A0A7Y9RVY8_9ACTN</name>
<dbReference type="Proteomes" id="UP000544110">
    <property type="component" value="Unassembled WGS sequence"/>
</dbReference>
<feature type="region of interest" description="Disordered" evidence="1">
    <location>
        <begin position="114"/>
        <end position="221"/>
    </location>
</feature>
<dbReference type="AlphaFoldDB" id="A0A7Y9RVY8"/>
<keyword evidence="3" id="KW-1185">Reference proteome</keyword>
<dbReference type="RefSeq" id="WP_179517988.1">
    <property type="nucleotide sequence ID" value="NZ_JACCAC010000001.1"/>
</dbReference>
<proteinExistence type="predicted"/>
<evidence type="ECO:0000313" key="3">
    <source>
        <dbReference type="Proteomes" id="UP000544110"/>
    </source>
</evidence>
<organism evidence="2 3">
    <name type="scientific">Nocardioides perillae</name>
    <dbReference type="NCBI Taxonomy" id="1119534"/>
    <lineage>
        <taxon>Bacteria</taxon>
        <taxon>Bacillati</taxon>
        <taxon>Actinomycetota</taxon>
        <taxon>Actinomycetes</taxon>
        <taxon>Propionibacteriales</taxon>
        <taxon>Nocardioidaceae</taxon>
        <taxon>Nocardioides</taxon>
    </lineage>
</organism>
<protein>
    <submittedName>
        <fullName evidence="2">Uncharacterized protein</fullName>
    </submittedName>
</protein>
<feature type="compositionally biased region" description="Gly residues" evidence="1">
    <location>
        <begin position="164"/>
        <end position="184"/>
    </location>
</feature>
<gene>
    <name evidence="2" type="ORF">BJ989_001872</name>
</gene>
<feature type="region of interest" description="Disordered" evidence="1">
    <location>
        <begin position="1"/>
        <end position="27"/>
    </location>
</feature>
<feature type="compositionally biased region" description="Low complexity" evidence="1">
    <location>
        <begin position="142"/>
        <end position="156"/>
    </location>
</feature>